<accession>A0ABQ2ZFV0</accession>
<keyword evidence="7" id="KW-0378">Hydrolase</keyword>
<evidence type="ECO:0000256" key="6">
    <source>
        <dbReference type="ARBA" id="ARBA00022723"/>
    </source>
</evidence>
<dbReference type="GeneID" id="96288171"/>
<evidence type="ECO:0000256" key="5">
    <source>
        <dbReference type="ARBA" id="ARBA00012964"/>
    </source>
</evidence>
<dbReference type="EC" id="3.1.3.89" evidence="5"/>
<dbReference type="PANTHER" id="PTHR11845">
    <property type="entry name" value="5'-DEOXYNUCLEOTIDASE HDDC2"/>
    <property type="match status" value="1"/>
</dbReference>
<dbReference type="InterPro" id="IPR039356">
    <property type="entry name" value="YfbR/HDDC2"/>
</dbReference>
<dbReference type="Gene3D" id="1.10.3210.10">
    <property type="entry name" value="Hypothetical protein af1432"/>
    <property type="match status" value="1"/>
</dbReference>
<dbReference type="EMBL" id="BMUU01000001">
    <property type="protein sequence ID" value="GGY13644.1"/>
    <property type="molecule type" value="Genomic_DNA"/>
</dbReference>
<dbReference type="SUPFAM" id="SSF109604">
    <property type="entry name" value="HD-domain/PDEase-like"/>
    <property type="match status" value="1"/>
</dbReference>
<evidence type="ECO:0000256" key="4">
    <source>
        <dbReference type="ARBA" id="ARBA00011738"/>
    </source>
</evidence>
<comment type="caution">
    <text evidence="9">The sequence shown here is derived from an EMBL/GenBank/DDBJ whole genome shotgun (WGS) entry which is preliminary data.</text>
</comment>
<protein>
    <recommendedName>
        <fullName evidence="5">5'-deoxynucleotidase</fullName>
        <ecNumber evidence="5">3.1.3.89</ecNumber>
    </recommendedName>
</protein>
<dbReference type="InterPro" id="IPR003607">
    <property type="entry name" value="HD/PDEase_dom"/>
</dbReference>
<evidence type="ECO:0000256" key="7">
    <source>
        <dbReference type="ARBA" id="ARBA00022801"/>
    </source>
</evidence>
<comment type="cofactor">
    <cofactor evidence="3">
        <name>Co(2+)</name>
        <dbReference type="ChEBI" id="CHEBI:48828"/>
    </cofactor>
</comment>
<proteinExistence type="predicted"/>
<comment type="subunit">
    <text evidence="4">Homodimer.</text>
</comment>
<dbReference type="Proteomes" id="UP000600946">
    <property type="component" value="Unassembled WGS sequence"/>
</dbReference>
<evidence type="ECO:0000313" key="9">
    <source>
        <dbReference type="EMBL" id="GGY13644.1"/>
    </source>
</evidence>
<name>A0ABQ2ZFV0_9ACTN</name>
<dbReference type="InterPro" id="IPR006674">
    <property type="entry name" value="HD_domain"/>
</dbReference>
<evidence type="ECO:0000256" key="1">
    <source>
        <dbReference type="ARBA" id="ARBA00001638"/>
    </source>
</evidence>
<dbReference type="RefSeq" id="WP_161250216.1">
    <property type="nucleotide sequence ID" value="NZ_BMUU01000001.1"/>
</dbReference>
<evidence type="ECO:0000256" key="3">
    <source>
        <dbReference type="ARBA" id="ARBA00001941"/>
    </source>
</evidence>
<evidence type="ECO:0000313" key="10">
    <source>
        <dbReference type="Proteomes" id="UP000600946"/>
    </source>
</evidence>
<comment type="cofactor">
    <cofactor evidence="2">
        <name>Mn(2+)</name>
        <dbReference type="ChEBI" id="CHEBI:29035"/>
    </cofactor>
</comment>
<comment type="catalytic activity">
    <reaction evidence="1">
        <text>a 2'-deoxyribonucleoside 5'-phosphate + H2O = a 2'-deoxyribonucleoside + phosphate</text>
        <dbReference type="Rhea" id="RHEA:36167"/>
        <dbReference type="ChEBI" id="CHEBI:15377"/>
        <dbReference type="ChEBI" id="CHEBI:18274"/>
        <dbReference type="ChEBI" id="CHEBI:43474"/>
        <dbReference type="ChEBI" id="CHEBI:65317"/>
        <dbReference type="EC" id="3.1.3.89"/>
    </reaction>
</comment>
<evidence type="ECO:0000256" key="2">
    <source>
        <dbReference type="ARBA" id="ARBA00001936"/>
    </source>
</evidence>
<dbReference type="Pfam" id="PF13023">
    <property type="entry name" value="HD_3"/>
    <property type="match status" value="1"/>
</dbReference>
<dbReference type="SMART" id="SM00471">
    <property type="entry name" value="HDc"/>
    <property type="match status" value="1"/>
</dbReference>
<reference evidence="10" key="1">
    <citation type="journal article" date="2019" name="Int. J. Syst. Evol. Microbiol.">
        <title>The Global Catalogue of Microorganisms (GCM) 10K type strain sequencing project: providing services to taxonomists for standard genome sequencing and annotation.</title>
        <authorList>
            <consortium name="The Broad Institute Genomics Platform"/>
            <consortium name="The Broad Institute Genome Sequencing Center for Infectious Disease"/>
            <person name="Wu L."/>
            <person name="Ma J."/>
        </authorList>
    </citation>
    <scope>NUCLEOTIDE SEQUENCE [LARGE SCALE GENOMIC DNA]</scope>
    <source>
        <strain evidence="10">JCM 4594</strain>
    </source>
</reference>
<sequence>MNEQSSQTTNTAATAALLFEAGALRNLPRTGWPYDGIPLSATETVAEHSHRTTVIGVALAAMEGVDPARTALLCALHDLHETRIGDQTPVTRRYVTTADPRKATADQLAGAHPAVGSTVAGAVEEFEEGRTLEARCARDADKLDCLYRALEYQAVGYPTGGKVERCRAALITDSARSVADAAAAMDPRQWQSTLLSAPATPASS</sequence>
<gene>
    <name evidence="9" type="ORF">GCM10010326_01160</name>
</gene>
<evidence type="ECO:0000259" key="8">
    <source>
        <dbReference type="SMART" id="SM00471"/>
    </source>
</evidence>
<organism evidence="9 10">
    <name type="scientific">Streptomyces xanthochromogenes</name>
    <dbReference type="NCBI Taxonomy" id="67384"/>
    <lineage>
        <taxon>Bacteria</taxon>
        <taxon>Bacillati</taxon>
        <taxon>Actinomycetota</taxon>
        <taxon>Actinomycetes</taxon>
        <taxon>Kitasatosporales</taxon>
        <taxon>Streptomycetaceae</taxon>
        <taxon>Streptomyces</taxon>
    </lineage>
</organism>
<keyword evidence="6" id="KW-0479">Metal-binding</keyword>
<keyword evidence="10" id="KW-1185">Reference proteome</keyword>
<feature type="domain" description="HD/PDEase" evidence="8">
    <location>
        <begin position="41"/>
        <end position="155"/>
    </location>
</feature>
<dbReference type="PANTHER" id="PTHR11845:SF13">
    <property type="entry name" value="5'-DEOXYNUCLEOTIDASE HDDC2"/>
    <property type="match status" value="1"/>
</dbReference>